<accession>A0AAD3SJ45</accession>
<dbReference type="AlphaFoldDB" id="A0AAD3SJ45"/>
<evidence type="ECO:0000313" key="1">
    <source>
        <dbReference type="EMBL" id="GMH11724.1"/>
    </source>
</evidence>
<proteinExistence type="predicted"/>
<comment type="caution">
    <text evidence="1">The sequence shown here is derived from an EMBL/GenBank/DDBJ whole genome shotgun (WGS) entry which is preliminary data.</text>
</comment>
<reference evidence="1" key="1">
    <citation type="submission" date="2023-05" db="EMBL/GenBank/DDBJ databases">
        <title>Nepenthes gracilis genome sequencing.</title>
        <authorList>
            <person name="Fukushima K."/>
        </authorList>
    </citation>
    <scope>NUCLEOTIDE SEQUENCE</scope>
    <source>
        <strain evidence="1">SING2019-196</strain>
    </source>
</reference>
<dbReference type="Proteomes" id="UP001279734">
    <property type="component" value="Unassembled WGS sequence"/>
</dbReference>
<sequence>MLLICIYFAGFLLILKLVALGLEPRWRFAAVALPVLVPGAFRVLDPSGCHFLCIVVPDESDQYFIPAPSPVGCLMAGLHLLAFITILASHQVGGCWKPLFYWEQLQIMDRLMWMPGVASVFSIRSADGCGAFHLMPIHGADYAFCLDCRKMIVDMRAAQSGMSELPSCTDLKHPISHSLLQRLNRIDAVEDCSVTLWFTDAMLVAGHVVRQ</sequence>
<gene>
    <name evidence="1" type="ORF">Nepgr_013565</name>
</gene>
<name>A0AAD3SJ45_NEPGR</name>
<protein>
    <submittedName>
        <fullName evidence="1">Uncharacterized protein</fullName>
    </submittedName>
</protein>
<dbReference type="EMBL" id="BSYO01000011">
    <property type="protein sequence ID" value="GMH11724.1"/>
    <property type="molecule type" value="Genomic_DNA"/>
</dbReference>
<evidence type="ECO:0000313" key="2">
    <source>
        <dbReference type="Proteomes" id="UP001279734"/>
    </source>
</evidence>
<organism evidence="1 2">
    <name type="scientific">Nepenthes gracilis</name>
    <name type="common">Slender pitcher plant</name>
    <dbReference type="NCBI Taxonomy" id="150966"/>
    <lineage>
        <taxon>Eukaryota</taxon>
        <taxon>Viridiplantae</taxon>
        <taxon>Streptophyta</taxon>
        <taxon>Embryophyta</taxon>
        <taxon>Tracheophyta</taxon>
        <taxon>Spermatophyta</taxon>
        <taxon>Magnoliopsida</taxon>
        <taxon>eudicotyledons</taxon>
        <taxon>Gunneridae</taxon>
        <taxon>Pentapetalae</taxon>
        <taxon>Caryophyllales</taxon>
        <taxon>Nepenthaceae</taxon>
        <taxon>Nepenthes</taxon>
    </lineage>
</organism>
<keyword evidence="2" id="KW-1185">Reference proteome</keyword>